<dbReference type="OrthoDB" id="4731035at2"/>
<evidence type="ECO:0000313" key="1">
    <source>
        <dbReference type="EMBL" id="OBY33645.1"/>
    </source>
</evidence>
<evidence type="ECO:0000313" key="3">
    <source>
        <dbReference type="Proteomes" id="UP000092668"/>
    </source>
</evidence>
<dbReference type="EMBL" id="LFOE01000001">
    <property type="protein sequence ID" value="OBY33645.1"/>
    <property type="molecule type" value="Genomic_DNA"/>
</dbReference>
<reference evidence="2 4" key="2">
    <citation type="submission" date="2017-02" db="EMBL/GenBank/DDBJ databases">
        <title>The new phylogeny of genus Mycobacterium.</title>
        <authorList>
            <person name="Tortoli E."/>
            <person name="Trovato A."/>
            <person name="Cirillo D.M."/>
        </authorList>
    </citation>
    <scope>NUCLEOTIDE SEQUENCE [LARGE SCALE GENOMIC DNA]</scope>
    <source>
        <strain evidence="2 4">DSM 45093</strain>
    </source>
</reference>
<dbReference type="Proteomes" id="UP000092668">
    <property type="component" value="Unassembled WGS sequence"/>
</dbReference>
<comment type="caution">
    <text evidence="1">The sequence shown here is derived from an EMBL/GenBank/DDBJ whole genome shotgun (WGS) entry which is preliminary data.</text>
</comment>
<dbReference type="STRING" id="354243.BST28_08155"/>
<dbReference type="AlphaFoldDB" id="A0A1B8SLM4"/>
<gene>
    <name evidence="1" type="ORF">ACT18_01675</name>
    <name evidence="2" type="ORF">BST28_08155</name>
</gene>
<name>A0A1B8SLM4_9MYCO</name>
<reference evidence="1 3" key="1">
    <citation type="submission" date="2015-06" db="EMBL/GenBank/DDBJ databases">
        <title>Genome sequence of Mycobacterium kumamotonense strain Roo.</title>
        <authorList>
            <person name="Greninger A.L."/>
            <person name="Cunningham G."/>
            <person name="Miller S."/>
        </authorList>
    </citation>
    <scope>NUCLEOTIDE SEQUENCE [LARGE SCALE GENOMIC DNA]</scope>
    <source>
        <strain evidence="1 3">Roo</strain>
    </source>
</reference>
<evidence type="ECO:0000313" key="4">
    <source>
        <dbReference type="Proteomes" id="UP000192713"/>
    </source>
</evidence>
<dbReference type="PATRIC" id="fig|354243.3.peg.358"/>
<accession>A0A1B8SLM4</accession>
<proteinExistence type="predicted"/>
<keyword evidence="3" id="KW-1185">Reference proteome</keyword>
<evidence type="ECO:0000313" key="2">
    <source>
        <dbReference type="EMBL" id="ORA80727.1"/>
    </source>
</evidence>
<dbReference type="RefSeq" id="WP_019737501.1">
    <property type="nucleotide sequence ID" value="NZ_LFOE01000001.1"/>
</dbReference>
<dbReference type="EMBL" id="MVHU01000009">
    <property type="protein sequence ID" value="ORA80727.1"/>
    <property type="molecule type" value="Genomic_DNA"/>
</dbReference>
<protein>
    <submittedName>
        <fullName evidence="1">Uncharacterized protein</fullName>
    </submittedName>
</protein>
<dbReference type="Proteomes" id="UP000192713">
    <property type="component" value="Unassembled WGS sequence"/>
</dbReference>
<sequence>MSDSESARQCFLVEWYQPDLVDSVVDAAIDRLAGAAAAVQATLLVTVTSPTDETLFGVIAAESADAVVTACRQAGWHVDRITAGVRARLGAAAGQPR</sequence>
<organism evidence="1 3">
    <name type="scientific">Mycolicibacter kumamotonensis</name>
    <dbReference type="NCBI Taxonomy" id="354243"/>
    <lineage>
        <taxon>Bacteria</taxon>
        <taxon>Bacillati</taxon>
        <taxon>Actinomycetota</taxon>
        <taxon>Actinomycetes</taxon>
        <taxon>Mycobacteriales</taxon>
        <taxon>Mycobacteriaceae</taxon>
        <taxon>Mycolicibacter</taxon>
    </lineage>
</organism>